<dbReference type="RefSeq" id="WP_099697391.1">
    <property type="nucleotide sequence ID" value="NZ_NOVD01000004.1"/>
</dbReference>
<evidence type="ECO:0000313" key="2">
    <source>
        <dbReference type="Proteomes" id="UP000230886"/>
    </source>
</evidence>
<dbReference type="AlphaFoldDB" id="A0A2A5JEQ1"/>
<dbReference type="EMBL" id="NOVD01000004">
    <property type="protein sequence ID" value="PCK27846.1"/>
    <property type="molecule type" value="Genomic_DNA"/>
</dbReference>
<reference evidence="1 2" key="1">
    <citation type="submission" date="2017-07" db="EMBL/GenBank/DDBJ databases">
        <title>Draft sequence of Rhodococcus enclensis 23b-28.</title>
        <authorList>
            <person name="Besaury L."/>
            <person name="Sancelme M."/>
            <person name="Amato P."/>
            <person name="Lallement A."/>
            <person name="Delort A.-M."/>
        </authorList>
    </citation>
    <scope>NUCLEOTIDE SEQUENCE [LARGE SCALE GENOMIC DNA]</scope>
    <source>
        <strain evidence="1 2">23b-28</strain>
    </source>
</reference>
<accession>A0A2A5JEQ1</accession>
<evidence type="ECO:0000313" key="1">
    <source>
        <dbReference type="EMBL" id="PCK27846.1"/>
    </source>
</evidence>
<dbReference type="Proteomes" id="UP000230886">
    <property type="component" value="Unassembled WGS sequence"/>
</dbReference>
<protein>
    <submittedName>
        <fullName evidence="1">CopG family transcriptional regulator</fullName>
    </submittedName>
</protein>
<proteinExistence type="predicted"/>
<comment type="caution">
    <text evidence="1">The sequence shown here is derived from an EMBL/GenBank/DDBJ whole genome shotgun (WGS) entry which is preliminary data.</text>
</comment>
<organism evidence="1 2">
    <name type="scientific">Rhodococcus qingshengii</name>
    <dbReference type="NCBI Taxonomy" id="334542"/>
    <lineage>
        <taxon>Bacteria</taxon>
        <taxon>Bacillati</taxon>
        <taxon>Actinomycetota</taxon>
        <taxon>Actinomycetes</taxon>
        <taxon>Mycobacteriales</taxon>
        <taxon>Nocardiaceae</taxon>
        <taxon>Rhodococcus</taxon>
        <taxon>Rhodococcus erythropolis group</taxon>
    </lineage>
</organism>
<gene>
    <name evidence="1" type="ORF">CHR55_10200</name>
</gene>
<sequence length="78" mass="8687">MTNIPAIDQAKPIRLSVNMNNETAGALREIAEHYGVSVTEAVRRAVSVAYFVEQEIREGNTVQIEDPKTGKVRELVMM</sequence>
<name>A0A2A5JEQ1_RHOSG</name>